<dbReference type="Gene3D" id="3.30.450.20">
    <property type="entry name" value="PAS domain"/>
    <property type="match status" value="2"/>
</dbReference>
<dbReference type="CDD" id="cd00082">
    <property type="entry name" value="HisKA"/>
    <property type="match status" value="1"/>
</dbReference>
<keyword evidence="20" id="KW-1185">Reference proteome</keyword>
<dbReference type="GO" id="GO:0005886">
    <property type="term" value="C:plasma membrane"/>
    <property type="evidence" value="ECO:0007669"/>
    <property type="project" value="UniProtKB-SubCell"/>
</dbReference>
<evidence type="ECO:0000256" key="10">
    <source>
        <dbReference type="ARBA" id="ARBA00022777"/>
    </source>
</evidence>
<dbReference type="OrthoDB" id="7568856at2"/>
<dbReference type="PANTHER" id="PTHR43065">
    <property type="entry name" value="SENSOR HISTIDINE KINASE"/>
    <property type="match status" value="1"/>
</dbReference>
<comment type="subcellular location">
    <subcellularLocation>
        <location evidence="2">Cell inner membrane</location>
        <topology evidence="2">Multi-pass membrane protein</topology>
    </subcellularLocation>
</comment>
<evidence type="ECO:0000256" key="5">
    <source>
        <dbReference type="ARBA" id="ARBA00022519"/>
    </source>
</evidence>
<dbReference type="InterPro" id="IPR029151">
    <property type="entry name" value="Sensor-like_sf"/>
</dbReference>
<reference evidence="20" key="1">
    <citation type="submission" date="2017-12" db="EMBL/GenBank/DDBJ databases">
        <title>Draft genome sequence of Telmatospirillum siberiense 26-4b1T, an acidotolerant peatland alphaproteobacterium potentially involved in sulfur cycling.</title>
        <authorList>
            <person name="Hausmann B."/>
            <person name="Pjevac P."/>
            <person name="Schreck K."/>
            <person name="Herbold C.W."/>
            <person name="Daims H."/>
            <person name="Wagner M."/>
            <person name="Pester M."/>
            <person name="Loy A."/>
        </authorList>
    </citation>
    <scope>NUCLEOTIDE SEQUENCE [LARGE SCALE GENOMIC DNA]</scope>
    <source>
        <strain evidence="20">26-4b1</strain>
    </source>
</reference>
<dbReference type="Proteomes" id="UP000233293">
    <property type="component" value="Unassembled WGS sequence"/>
</dbReference>
<dbReference type="SMART" id="SM00387">
    <property type="entry name" value="HATPase_c"/>
    <property type="match status" value="1"/>
</dbReference>
<evidence type="ECO:0000256" key="16">
    <source>
        <dbReference type="ARBA" id="ARBA00073143"/>
    </source>
</evidence>
<dbReference type="Gene3D" id="6.10.250.3020">
    <property type="match status" value="1"/>
</dbReference>
<keyword evidence="10 19" id="KW-0418">Kinase</keyword>
<keyword evidence="8" id="KW-0812">Transmembrane</keyword>
<dbReference type="InterPro" id="IPR017055">
    <property type="entry name" value="Sig_transdc_His_kinase_DctB"/>
</dbReference>
<evidence type="ECO:0000256" key="9">
    <source>
        <dbReference type="ARBA" id="ARBA00022741"/>
    </source>
</evidence>
<evidence type="ECO:0000259" key="18">
    <source>
        <dbReference type="PROSITE" id="PS50109"/>
    </source>
</evidence>
<dbReference type="PANTHER" id="PTHR43065:SF46">
    <property type="entry name" value="C4-DICARBOXYLATE TRANSPORT SENSOR PROTEIN DCTB"/>
    <property type="match status" value="1"/>
</dbReference>
<evidence type="ECO:0000256" key="14">
    <source>
        <dbReference type="ARBA" id="ARBA00023136"/>
    </source>
</evidence>
<sequence length="627" mass="69181">MPLTRRVRTLAPLFLGLVVLAVMAGMATYRLSLSIGLAELQATGQHRLDLYTASLEREIDKYAYFPATLGLERDVLELLTSPSTPHLVERVNGYLEQLNQRAGTLSIYVLDRHGTVLATSNWRQPDSFMGEDLSYRQYFKDAVESGSGRFFGIGTTKGEPGYYLSSALVRNGVLQGVAVVKVSLEQLEKTWDLVEAPALVADENGVVILASVPAWKFTTLRPLDEETRRHFDSTLQYNRRALLPLGIERISYLSDTASLVQLSRSQTDAASLFPVSGQFLAETHPLPGTAWNLTVFSHREQIDDMARSHAALATVGTAFLFILLVMMNQWRLHQRDRVAAREALQQAYDELERKVQERTADLSATNTRLQEEVAERIRAERTLRSAQDELVQAGKLAVIGQLLAGIAHELNQPLTAMRTLSGNTVKFLQRGDIKTACSNLDRIDQLVDSMGTLTGQLKSFVRKSSGHPRPVIVQKAVDNALSLLDQRLRRMNARRIIDMPEAPLWALCDPNRLEQVLVNLITNALDAMEGLSSPLIEIGAARQGERIRLLVRDHGHGLTDHVRGRLFEAFFTTKDDGGGLGLGLAISAGIVRDFGGTLSGDNHPGGGAVFTMEIPIVPEGEDECSKT</sequence>
<keyword evidence="9" id="KW-0547">Nucleotide-binding</keyword>
<dbReference type="FunFam" id="1.10.287.130:FF:000049">
    <property type="entry name" value="C4-dicarboxylate transport sensor protein DctB"/>
    <property type="match status" value="1"/>
</dbReference>
<keyword evidence="11" id="KW-0067">ATP-binding</keyword>
<keyword evidence="5" id="KW-0997">Cell inner membrane</keyword>
<dbReference type="InterPro" id="IPR003661">
    <property type="entry name" value="HisK_dim/P_dom"/>
</dbReference>
<accession>A0A2N3PUB0</accession>
<dbReference type="GO" id="GO:0000155">
    <property type="term" value="F:phosphorelay sensor kinase activity"/>
    <property type="evidence" value="ECO:0007669"/>
    <property type="project" value="InterPro"/>
</dbReference>
<evidence type="ECO:0000256" key="8">
    <source>
        <dbReference type="ARBA" id="ARBA00022692"/>
    </source>
</evidence>
<evidence type="ECO:0000256" key="1">
    <source>
        <dbReference type="ARBA" id="ARBA00000085"/>
    </source>
</evidence>
<evidence type="ECO:0000256" key="17">
    <source>
        <dbReference type="SAM" id="Coils"/>
    </source>
</evidence>
<dbReference type="SMART" id="SM00388">
    <property type="entry name" value="HisKA"/>
    <property type="match status" value="1"/>
</dbReference>
<keyword evidence="4" id="KW-1003">Cell membrane</keyword>
<keyword evidence="6" id="KW-0597">Phosphoprotein</keyword>
<dbReference type="AlphaFoldDB" id="A0A2N3PUB0"/>
<evidence type="ECO:0000256" key="7">
    <source>
        <dbReference type="ARBA" id="ARBA00022679"/>
    </source>
</evidence>
<dbReference type="SUPFAM" id="SSF55874">
    <property type="entry name" value="ATPase domain of HSP90 chaperone/DNA topoisomerase II/histidine kinase"/>
    <property type="match status" value="1"/>
</dbReference>
<evidence type="ECO:0000256" key="3">
    <source>
        <dbReference type="ARBA" id="ARBA00012438"/>
    </source>
</evidence>
<dbReference type="Gene3D" id="3.30.565.10">
    <property type="entry name" value="Histidine kinase-like ATPase, C-terminal domain"/>
    <property type="match status" value="1"/>
</dbReference>
<proteinExistence type="predicted"/>
<keyword evidence="14" id="KW-0472">Membrane</keyword>
<dbReference type="InterPro" id="IPR036890">
    <property type="entry name" value="HATPase_C_sf"/>
</dbReference>
<gene>
    <name evidence="19" type="ORF">CWS72_14120</name>
</gene>
<keyword evidence="12" id="KW-1133">Transmembrane helix</keyword>
<evidence type="ECO:0000256" key="4">
    <source>
        <dbReference type="ARBA" id="ARBA00022475"/>
    </source>
</evidence>
<dbReference type="EC" id="2.7.13.3" evidence="3"/>
<dbReference type="InterPro" id="IPR036097">
    <property type="entry name" value="HisK_dim/P_sf"/>
</dbReference>
<dbReference type="PIRSF" id="PIRSF036431">
    <property type="entry name" value="STHK_DctB"/>
    <property type="match status" value="1"/>
</dbReference>
<keyword evidence="13" id="KW-0902">Two-component regulatory system</keyword>
<feature type="domain" description="Histidine kinase" evidence="18">
    <location>
        <begin position="405"/>
        <end position="618"/>
    </location>
</feature>
<dbReference type="Gene3D" id="1.10.287.130">
    <property type="match status" value="1"/>
</dbReference>
<comment type="function">
    <text evidence="15">Member of the two-component regulatory system DctB/DctD involved in the transport of C4-dicarboxylates. DctB functions as a membrane-associated protein kinase that phosphorylates DctD in response to environmental signals.</text>
</comment>
<evidence type="ECO:0000256" key="2">
    <source>
        <dbReference type="ARBA" id="ARBA00004429"/>
    </source>
</evidence>
<evidence type="ECO:0000256" key="11">
    <source>
        <dbReference type="ARBA" id="ARBA00022840"/>
    </source>
</evidence>
<dbReference type="EMBL" id="PIUM01000015">
    <property type="protein sequence ID" value="PKU23993.1"/>
    <property type="molecule type" value="Genomic_DNA"/>
</dbReference>
<dbReference type="SUPFAM" id="SSF47384">
    <property type="entry name" value="Homodimeric domain of signal transducing histidine kinase"/>
    <property type="match status" value="1"/>
</dbReference>
<dbReference type="PROSITE" id="PS50109">
    <property type="entry name" value="HIS_KIN"/>
    <property type="match status" value="1"/>
</dbReference>
<dbReference type="PRINTS" id="PR00344">
    <property type="entry name" value="BCTRLSENSOR"/>
</dbReference>
<keyword evidence="17" id="KW-0175">Coiled coil</keyword>
<evidence type="ECO:0000256" key="6">
    <source>
        <dbReference type="ARBA" id="ARBA00022553"/>
    </source>
</evidence>
<feature type="coiled-coil region" evidence="17">
    <location>
        <begin position="337"/>
        <end position="389"/>
    </location>
</feature>
<dbReference type="InterPro" id="IPR004358">
    <property type="entry name" value="Sig_transdc_His_kin-like_C"/>
</dbReference>
<dbReference type="Pfam" id="PF02518">
    <property type="entry name" value="HATPase_c"/>
    <property type="match status" value="1"/>
</dbReference>
<evidence type="ECO:0000313" key="19">
    <source>
        <dbReference type="EMBL" id="PKU23993.1"/>
    </source>
</evidence>
<name>A0A2N3PUB0_9PROT</name>
<comment type="caution">
    <text evidence="19">The sequence shown here is derived from an EMBL/GenBank/DDBJ whole genome shotgun (WGS) entry which is preliminary data.</text>
</comment>
<organism evidence="19 20">
    <name type="scientific">Telmatospirillum siberiense</name>
    <dbReference type="NCBI Taxonomy" id="382514"/>
    <lineage>
        <taxon>Bacteria</taxon>
        <taxon>Pseudomonadati</taxon>
        <taxon>Pseudomonadota</taxon>
        <taxon>Alphaproteobacteria</taxon>
        <taxon>Rhodospirillales</taxon>
        <taxon>Rhodospirillaceae</taxon>
        <taxon>Telmatospirillum</taxon>
    </lineage>
</organism>
<dbReference type="InterPro" id="IPR005467">
    <property type="entry name" value="His_kinase_dom"/>
</dbReference>
<evidence type="ECO:0000256" key="13">
    <source>
        <dbReference type="ARBA" id="ARBA00023012"/>
    </source>
</evidence>
<comment type="catalytic activity">
    <reaction evidence="1">
        <text>ATP + protein L-histidine = ADP + protein N-phospho-L-histidine.</text>
        <dbReference type="EC" id="2.7.13.3"/>
    </reaction>
</comment>
<dbReference type="InterPro" id="IPR003594">
    <property type="entry name" value="HATPase_dom"/>
</dbReference>
<dbReference type="SUPFAM" id="SSF103190">
    <property type="entry name" value="Sensory domain-like"/>
    <property type="match status" value="1"/>
</dbReference>
<protein>
    <recommendedName>
        <fullName evidence="16">C4-dicarboxylate transport sensor protein DctB</fullName>
        <ecNumber evidence="3">2.7.13.3</ecNumber>
    </recommendedName>
</protein>
<dbReference type="RefSeq" id="WP_101251254.1">
    <property type="nucleotide sequence ID" value="NZ_PIUM01000015.1"/>
</dbReference>
<dbReference type="Pfam" id="PF00512">
    <property type="entry name" value="HisKA"/>
    <property type="match status" value="1"/>
</dbReference>
<keyword evidence="7" id="KW-0808">Transferase</keyword>
<evidence type="ECO:0000256" key="15">
    <source>
        <dbReference type="ARBA" id="ARBA00059004"/>
    </source>
</evidence>
<evidence type="ECO:0000256" key="12">
    <source>
        <dbReference type="ARBA" id="ARBA00022989"/>
    </source>
</evidence>
<evidence type="ECO:0000313" key="20">
    <source>
        <dbReference type="Proteomes" id="UP000233293"/>
    </source>
</evidence>
<dbReference type="GO" id="GO:0005524">
    <property type="term" value="F:ATP binding"/>
    <property type="evidence" value="ECO:0007669"/>
    <property type="project" value="UniProtKB-KW"/>
</dbReference>